<evidence type="ECO:0008006" key="4">
    <source>
        <dbReference type="Google" id="ProtNLM"/>
    </source>
</evidence>
<reference evidence="2 3" key="1">
    <citation type="submission" date="2020-08" db="EMBL/GenBank/DDBJ databases">
        <title>Genomic Encyclopedia of Type Strains, Phase IV (KMG-IV): sequencing the most valuable type-strain genomes for metagenomic binning, comparative biology and taxonomic classification.</title>
        <authorList>
            <person name="Goeker M."/>
        </authorList>
    </citation>
    <scope>NUCLEOTIDE SEQUENCE [LARGE SCALE GENOMIC DNA]</scope>
    <source>
        <strain evidence="2 3">DSM 27165</strain>
    </source>
</reference>
<sequence length="300" mass="34016">MTRPILFVLCFAFMCSISNGVLAGERYTVTYPRPDGDFDERSRYSLKLLELALQKAGVDYTLQPSKLPMQQGRALVMLEKGLGEVNITWSMTSIEREERLLPIRIPICRGLIGWRIALITADQPDLLAAVRTRADLAKLLAGQGHDWPDTTILRANRLPTLGVVGYQSLFKTLLARRYDYFPRSVSEIWAEASEQLSAGIMVDPYIAIHYPAASYFFVNKQNLRLANWVHTGLERALADGSFEQLFQQEMRDSLIAARLDKRVIIELDNPLLPPATPLNRRELWYRPRLAAPSKPAHPPQ</sequence>
<evidence type="ECO:0000256" key="1">
    <source>
        <dbReference type="SAM" id="SignalP"/>
    </source>
</evidence>
<name>A0A840MIE7_9PROT</name>
<gene>
    <name evidence="2" type="ORF">HNQ59_000231</name>
</gene>
<dbReference type="Proteomes" id="UP000575898">
    <property type="component" value="Unassembled WGS sequence"/>
</dbReference>
<evidence type="ECO:0000313" key="2">
    <source>
        <dbReference type="EMBL" id="MBB5016969.1"/>
    </source>
</evidence>
<keyword evidence="1" id="KW-0732">Signal</keyword>
<comment type="caution">
    <text evidence="2">The sequence shown here is derived from an EMBL/GenBank/DDBJ whole genome shotgun (WGS) entry which is preliminary data.</text>
</comment>
<dbReference type="SUPFAM" id="SSF53850">
    <property type="entry name" value="Periplasmic binding protein-like II"/>
    <property type="match status" value="1"/>
</dbReference>
<proteinExistence type="predicted"/>
<dbReference type="EMBL" id="JACHHY010000001">
    <property type="protein sequence ID" value="MBB5016969.1"/>
    <property type="molecule type" value="Genomic_DNA"/>
</dbReference>
<accession>A0A840MIE7</accession>
<evidence type="ECO:0000313" key="3">
    <source>
        <dbReference type="Proteomes" id="UP000575898"/>
    </source>
</evidence>
<dbReference type="AlphaFoldDB" id="A0A840MIE7"/>
<feature type="chain" id="PRO_5032966870" description="Transporter substrate-binding domain-containing protein" evidence="1">
    <location>
        <begin position="24"/>
        <end position="300"/>
    </location>
</feature>
<dbReference type="RefSeq" id="WP_246490797.1">
    <property type="nucleotide sequence ID" value="NZ_JACHHY010000001.1"/>
</dbReference>
<protein>
    <recommendedName>
        <fullName evidence="4">Transporter substrate-binding domain-containing protein</fullName>
    </recommendedName>
</protein>
<organism evidence="2 3">
    <name type="scientific">Chitinivorax tropicus</name>
    <dbReference type="NCBI Taxonomy" id="714531"/>
    <lineage>
        <taxon>Bacteria</taxon>
        <taxon>Pseudomonadati</taxon>
        <taxon>Pseudomonadota</taxon>
        <taxon>Betaproteobacteria</taxon>
        <taxon>Chitinivorax</taxon>
    </lineage>
</organism>
<keyword evidence="3" id="KW-1185">Reference proteome</keyword>
<feature type="signal peptide" evidence="1">
    <location>
        <begin position="1"/>
        <end position="23"/>
    </location>
</feature>